<evidence type="ECO:0000256" key="1">
    <source>
        <dbReference type="ARBA" id="ARBA00005721"/>
    </source>
</evidence>
<comment type="caution">
    <text evidence="2">The sequence shown here is derived from an EMBL/GenBank/DDBJ whole genome shotgun (WGS) entry which is preliminary data.</text>
</comment>
<accession>A0A5D8Q7L3</accession>
<dbReference type="InterPro" id="IPR005531">
    <property type="entry name" value="Asp23"/>
</dbReference>
<keyword evidence="3" id="KW-1185">Reference proteome</keyword>
<dbReference type="PANTHER" id="PTHR34297">
    <property type="entry name" value="HYPOTHETICAL CYTOSOLIC PROTEIN-RELATED"/>
    <property type="match status" value="1"/>
</dbReference>
<gene>
    <name evidence="2" type="ORF">FWJ32_12625</name>
</gene>
<organism evidence="2 3">
    <name type="scientific">Calorimonas adulescens</name>
    <dbReference type="NCBI Taxonomy" id="2606906"/>
    <lineage>
        <taxon>Bacteria</taxon>
        <taxon>Bacillati</taxon>
        <taxon>Bacillota</taxon>
        <taxon>Clostridia</taxon>
        <taxon>Thermoanaerobacterales</taxon>
        <taxon>Thermoanaerobacteraceae</taxon>
        <taxon>Calorimonas</taxon>
    </lineage>
</organism>
<proteinExistence type="inferred from homology"/>
<sequence length="279" mass="30733">MKVYALVGESGTGKSHRAQQIAGMKKIECIIDDGLLIRNNRIVAGISAKREKSKIAAIRRAIFMDKSHAEEVRAKINEIQPRSVLILGTSERMIESIISALNLPPVDEVIRIEDVATPEEIEAAKHTRQAEGIHVIPVPTFEVKKQFSGYFIDAVKMFFTDSKNRNRFVEKAVVRPTYSYMGKYTISESAIISIVAHEAESVDGVARVSKVLVNNTPDGLKLSLEIIVNYGANIVAVLTRVQAAVRKMVENMTALNVANVDVTAKGLAIKDVKQLEGKH</sequence>
<dbReference type="SUPFAM" id="SSF52540">
    <property type="entry name" value="P-loop containing nucleoside triphosphate hydrolases"/>
    <property type="match status" value="1"/>
</dbReference>
<reference evidence="2 3" key="1">
    <citation type="submission" date="2019-08" db="EMBL/GenBank/DDBJ databases">
        <title>Calorimonas adulescens gen. nov., sp. nov., an anaerobic thermophilic bacterium from Sakhalin hot spring.</title>
        <authorList>
            <person name="Khomyakova M.A."/>
            <person name="Merkel A.Y."/>
            <person name="Novikov A."/>
            <person name="Bonch-Osmolovskaya E.A."/>
            <person name="Slobodkin A.I."/>
        </authorList>
    </citation>
    <scope>NUCLEOTIDE SEQUENCE [LARGE SCALE GENOMIC DNA]</scope>
    <source>
        <strain evidence="2 3">A05MB</strain>
    </source>
</reference>
<dbReference type="Pfam" id="PF03780">
    <property type="entry name" value="Asp23"/>
    <property type="match status" value="1"/>
</dbReference>
<protein>
    <submittedName>
        <fullName evidence="2">Asp23/Gls24 family envelope stress response protein</fullName>
    </submittedName>
</protein>
<dbReference type="AlphaFoldDB" id="A0A5D8Q7L3"/>
<dbReference type="EMBL" id="VTPS01000029">
    <property type="protein sequence ID" value="TZE80670.1"/>
    <property type="molecule type" value="Genomic_DNA"/>
</dbReference>
<dbReference type="Proteomes" id="UP000322976">
    <property type="component" value="Unassembled WGS sequence"/>
</dbReference>
<comment type="similarity">
    <text evidence="1">Belongs to the asp23 family.</text>
</comment>
<name>A0A5D8Q7L3_9THEO</name>
<evidence type="ECO:0000313" key="3">
    <source>
        <dbReference type="Proteomes" id="UP000322976"/>
    </source>
</evidence>
<evidence type="ECO:0000313" key="2">
    <source>
        <dbReference type="EMBL" id="TZE80670.1"/>
    </source>
</evidence>
<dbReference type="RefSeq" id="WP_149546322.1">
    <property type="nucleotide sequence ID" value="NZ_VTPS01000029.1"/>
</dbReference>
<dbReference type="InterPro" id="IPR027417">
    <property type="entry name" value="P-loop_NTPase"/>
</dbReference>